<dbReference type="EMBL" id="CP018866">
    <property type="protein sequence ID" value="AST90941.1"/>
    <property type="molecule type" value="Genomic_DNA"/>
</dbReference>
<name>A0A223KN80_9BACI</name>
<evidence type="ECO:0008006" key="3">
    <source>
        <dbReference type="Google" id="ProtNLM"/>
    </source>
</evidence>
<protein>
    <recommendedName>
        <fullName evidence="3">RNase H type-1 domain-containing protein</fullName>
    </recommendedName>
</protein>
<dbReference type="RefSeq" id="WP_066417056.1">
    <property type="nucleotide sequence ID" value="NZ_CP018866.1"/>
</dbReference>
<dbReference type="GO" id="GO:0003676">
    <property type="term" value="F:nucleic acid binding"/>
    <property type="evidence" value="ECO:0007669"/>
    <property type="project" value="InterPro"/>
</dbReference>
<dbReference type="InterPro" id="IPR036397">
    <property type="entry name" value="RNaseH_sf"/>
</dbReference>
<evidence type="ECO:0000313" key="1">
    <source>
        <dbReference type="EMBL" id="AST90941.1"/>
    </source>
</evidence>
<dbReference type="Gene3D" id="3.30.420.10">
    <property type="entry name" value="Ribonuclease H-like superfamily/Ribonuclease H"/>
    <property type="match status" value="1"/>
</dbReference>
<keyword evidence="2" id="KW-1185">Reference proteome</keyword>
<proteinExistence type="predicted"/>
<dbReference type="AlphaFoldDB" id="A0A223KN80"/>
<dbReference type="STRING" id="1314751.GCA_001591425_02712"/>
<accession>A0A223KN80</accession>
<reference evidence="1 2" key="1">
    <citation type="submission" date="2016-12" db="EMBL/GenBank/DDBJ databases">
        <title>The whole genome sequencing and assembly of Bacillus cohnii DSM 6307T strain.</title>
        <authorList>
            <person name="Lee Y.-J."/>
            <person name="Yi H."/>
            <person name="Bahn Y.-S."/>
            <person name="Kim J.F."/>
            <person name="Lee D.-W."/>
        </authorList>
    </citation>
    <scope>NUCLEOTIDE SEQUENCE [LARGE SCALE GENOMIC DNA]</scope>
    <source>
        <strain evidence="1 2">DSM 6307</strain>
    </source>
</reference>
<evidence type="ECO:0000313" key="2">
    <source>
        <dbReference type="Proteomes" id="UP000215224"/>
    </source>
</evidence>
<dbReference type="SUPFAM" id="SSF53098">
    <property type="entry name" value="Ribonuclease H-like"/>
    <property type="match status" value="1"/>
</dbReference>
<sequence length="189" mass="22234">MKSKGNVKKVSKPNFWGEREDKVPLDLKEMVYDQYYSRNTLYVYCDSSCSKVSREMAVACTYLRNGLIIVKNQLVYSPKDVIGKNIFGELKAVIFGLTHFNKYLEIFHDSVTIYSDVNDIERLLSNEFSFKKTHSLRKLHSELITLYDRKKRENPKISLEIKYLPIHYKKHNPFMKSAHNASKELLRRS</sequence>
<gene>
    <name evidence="1" type="ORF">BC6307_06430</name>
</gene>
<organism evidence="1 2">
    <name type="scientific">Sutcliffiella cohnii</name>
    <dbReference type="NCBI Taxonomy" id="33932"/>
    <lineage>
        <taxon>Bacteria</taxon>
        <taxon>Bacillati</taxon>
        <taxon>Bacillota</taxon>
        <taxon>Bacilli</taxon>
        <taxon>Bacillales</taxon>
        <taxon>Bacillaceae</taxon>
        <taxon>Sutcliffiella</taxon>
    </lineage>
</organism>
<dbReference type="Proteomes" id="UP000215224">
    <property type="component" value="Chromosome"/>
</dbReference>
<dbReference type="KEGG" id="bcoh:BC6307_06430"/>
<dbReference type="InterPro" id="IPR012337">
    <property type="entry name" value="RNaseH-like_sf"/>
</dbReference>